<proteinExistence type="predicted"/>
<accession>A0A512RQL0</accession>
<dbReference type="EMBL" id="BKAU01000005">
    <property type="protein sequence ID" value="GEP97982.1"/>
    <property type="molecule type" value="Genomic_DNA"/>
</dbReference>
<dbReference type="PANTHER" id="PTHR38479">
    <property type="entry name" value="LMO0824 PROTEIN"/>
    <property type="match status" value="1"/>
</dbReference>
<dbReference type="RefSeq" id="WP_146866085.1">
    <property type="nucleotide sequence ID" value="NZ_BKAU01000005.1"/>
</dbReference>
<name>A0A512RQL0_9BACT</name>
<dbReference type="Pfam" id="PF06224">
    <property type="entry name" value="AlkZ-like"/>
    <property type="match status" value="1"/>
</dbReference>
<evidence type="ECO:0000313" key="1">
    <source>
        <dbReference type="EMBL" id="GEP97982.1"/>
    </source>
</evidence>
<reference evidence="1 2" key="1">
    <citation type="submission" date="2019-07" db="EMBL/GenBank/DDBJ databases">
        <title>Whole genome shotgun sequence of Chitinophaga cymbidii NBRC 109752.</title>
        <authorList>
            <person name="Hosoyama A."/>
            <person name="Uohara A."/>
            <person name="Ohji S."/>
            <person name="Ichikawa N."/>
        </authorList>
    </citation>
    <scope>NUCLEOTIDE SEQUENCE [LARGE SCALE GENOMIC DNA]</scope>
    <source>
        <strain evidence="1 2">NBRC 109752</strain>
    </source>
</reference>
<dbReference type="Proteomes" id="UP000321436">
    <property type="component" value="Unassembled WGS sequence"/>
</dbReference>
<dbReference type="OrthoDB" id="2210247at2"/>
<comment type="caution">
    <text evidence="1">The sequence shown here is derived from an EMBL/GenBank/DDBJ whole genome shotgun (WGS) entry which is preliminary data.</text>
</comment>
<dbReference type="InterPro" id="IPR009351">
    <property type="entry name" value="AlkZ-like"/>
</dbReference>
<keyword evidence="2" id="KW-1185">Reference proteome</keyword>
<protein>
    <recommendedName>
        <fullName evidence="3">Winged helix DNA-binding domain-containing protein</fullName>
    </recommendedName>
</protein>
<gene>
    <name evidence="1" type="ORF">CCY01nite_42420</name>
</gene>
<dbReference type="PANTHER" id="PTHR38479:SF2">
    <property type="entry name" value="WINGED HELIX DNA-BINDING DOMAIN-CONTAINING PROTEIN"/>
    <property type="match status" value="1"/>
</dbReference>
<sequence length="345" mass="38964">MKPGDILLHRLYHQQIAATAFTKPEQIVSWLTAMQSQEYAQAKWAIGLRVPGLRDADVEQAFNEGKILRTHVMRPTWHFVCPEDIRWLLQLTAPRIHQLSAYYYRQADLDAGIFHKAHKIIAKTLEGHQYATRTVLQEALRKGKIIASGVRLAYIMIYAELEGLVCSGPREGKQFTYALLEERAPAVKPLAREDALAAFVNRYFTSRGPATVQDFAYWSGLTVKDAQDGAAQLPSTFIRKMIDGREYIYLPISPDKKLKNATFIMPDYDEYGMSYKDREALMPPEHVNGVFDHCMVVDGRIAGSWKKAPKNGITTIPFIALSDAKRKALEKAVKRYTAFQAGAVS</sequence>
<dbReference type="AlphaFoldDB" id="A0A512RQL0"/>
<organism evidence="1 2">
    <name type="scientific">Chitinophaga cymbidii</name>
    <dbReference type="NCBI Taxonomy" id="1096750"/>
    <lineage>
        <taxon>Bacteria</taxon>
        <taxon>Pseudomonadati</taxon>
        <taxon>Bacteroidota</taxon>
        <taxon>Chitinophagia</taxon>
        <taxon>Chitinophagales</taxon>
        <taxon>Chitinophagaceae</taxon>
        <taxon>Chitinophaga</taxon>
    </lineage>
</organism>
<evidence type="ECO:0008006" key="3">
    <source>
        <dbReference type="Google" id="ProtNLM"/>
    </source>
</evidence>
<evidence type="ECO:0000313" key="2">
    <source>
        <dbReference type="Proteomes" id="UP000321436"/>
    </source>
</evidence>